<sequence>MSRAISTLIDHSRSTTTPQPTPGNPQYCSQMPTPSETQRPKITVPLPFHMTPHHQRGSLPHGNKVGEAFSPW</sequence>
<protein>
    <submittedName>
        <fullName evidence="2">Uncharacterized protein</fullName>
    </submittedName>
</protein>
<organism evidence="2 3">
    <name type="scientific">Aspergillus sergii</name>
    <dbReference type="NCBI Taxonomy" id="1034303"/>
    <lineage>
        <taxon>Eukaryota</taxon>
        <taxon>Fungi</taxon>
        <taxon>Dikarya</taxon>
        <taxon>Ascomycota</taxon>
        <taxon>Pezizomycotina</taxon>
        <taxon>Eurotiomycetes</taxon>
        <taxon>Eurotiomycetidae</taxon>
        <taxon>Eurotiales</taxon>
        <taxon>Aspergillaceae</taxon>
        <taxon>Aspergillus</taxon>
        <taxon>Aspergillus subgen. Circumdati</taxon>
    </lineage>
</organism>
<dbReference type="EMBL" id="ML741808">
    <property type="protein sequence ID" value="KAE8325430.1"/>
    <property type="molecule type" value="Genomic_DNA"/>
</dbReference>
<dbReference type="AlphaFoldDB" id="A0A5N6X1G4"/>
<evidence type="ECO:0000256" key="1">
    <source>
        <dbReference type="SAM" id="MobiDB-lite"/>
    </source>
</evidence>
<keyword evidence="3" id="KW-1185">Reference proteome</keyword>
<accession>A0A5N6X1G4</accession>
<dbReference type="Proteomes" id="UP000325945">
    <property type="component" value="Unassembled WGS sequence"/>
</dbReference>
<feature type="region of interest" description="Disordered" evidence="1">
    <location>
        <begin position="1"/>
        <end position="72"/>
    </location>
</feature>
<evidence type="ECO:0000313" key="2">
    <source>
        <dbReference type="EMBL" id="KAE8325430.1"/>
    </source>
</evidence>
<feature type="compositionally biased region" description="Polar residues" evidence="1">
    <location>
        <begin position="27"/>
        <end position="37"/>
    </location>
</feature>
<name>A0A5N6X1G4_9EURO</name>
<reference evidence="3" key="1">
    <citation type="submission" date="2019-04" db="EMBL/GenBank/DDBJ databases">
        <title>Friends and foes A comparative genomics studyof 23 Aspergillus species from section Flavi.</title>
        <authorList>
            <consortium name="DOE Joint Genome Institute"/>
            <person name="Kjaerbolling I."/>
            <person name="Vesth T."/>
            <person name="Frisvad J.C."/>
            <person name="Nybo J.L."/>
            <person name="Theobald S."/>
            <person name="Kildgaard S."/>
            <person name="Isbrandt T."/>
            <person name="Kuo A."/>
            <person name="Sato A."/>
            <person name="Lyhne E.K."/>
            <person name="Kogle M.E."/>
            <person name="Wiebenga A."/>
            <person name="Kun R.S."/>
            <person name="Lubbers R.J."/>
            <person name="Makela M.R."/>
            <person name="Barry K."/>
            <person name="Chovatia M."/>
            <person name="Clum A."/>
            <person name="Daum C."/>
            <person name="Haridas S."/>
            <person name="He G."/>
            <person name="LaButti K."/>
            <person name="Lipzen A."/>
            <person name="Mondo S."/>
            <person name="Riley R."/>
            <person name="Salamov A."/>
            <person name="Simmons B.A."/>
            <person name="Magnuson J.K."/>
            <person name="Henrissat B."/>
            <person name="Mortensen U.H."/>
            <person name="Larsen T.O."/>
            <person name="Devries R.P."/>
            <person name="Grigoriev I.V."/>
            <person name="Machida M."/>
            <person name="Baker S.E."/>
            <person name="Andersen M.R."/>
        </authorList>
    </citation>
    <scope>NUCLEOTIDE SEQUENCE [LARGE SCALE GENOMIC DNA]</scope>
    <source>
        <strain evidence="3">CBS 130017</strain>
    </source>
</reference>
<proteinExistence type="predicted"/>
<evidence type="ECO:0000313" key="3">
    <source>
        <dbReference type="Proteomes" id="UP000325945"/>
    </source>
</evidence>
<gene>
    <name evidence="2" type="ORF">BDV39DRAFT_178766</name>
</gene>